<evidence type="ECO:0000256" key="8">
    <source>
        <dbReference type="ARBA" id="ARBA00023180"/>
    </source>
</evidence>
<keyword evidence="6" id="KW-0560">Oxidoreductase</keyword>
<dbReference type="InterPro" id="IPR045087">
    <property type="entry name" value="Cu-oxidase_fam"/>
</dbReference>
<keyword evidence="5" id="KW-0479">Metal-binding</keyword>
<dbReference type="InterPro" id="IPR011707">
    <property type="entry name" value="Cu-oxidase-like_N"/>
</dbReference>
<feature type="signal peptide" evidence="11">
    <location>
        <begin position="1"/>
        <end position="18"/>
    </location>
</feature>
<evidence type="ECO:0000256" key="6">
    <source>
        <dbReference type="ARBA" id="ARBA00023002"/>
    </source>
</evidence>
<dbReference type="CDD" id="cd13880">
    <property type="entry name" value="CuRO_2_MaLCC_like"/>
    <property type="match status" value="1"/>
</dbReference>
<dbReference type="AlphaFoldDB" id="A0A9W7SLR8"/>
<evidence type="ECO:0000256" key="4">
    <source>
        <dbReference type="ARBA" id="ARBA00012297"/>
    </source>
</evidence>
<dbReference type="InterPro" id="IPR011706">
    <property type="entry name" value="Cu-oxidase_C"/>
</dbReference>
<evidence type="ECO:0000259" key="13">
    <source>
        <dbReference type="Pfam" id="PF07731"/>
    </source>
</evidence>
<dbReference type="PANTHER" id="PTHR11709:SF87">
    <property type="entry name" value="LACCASE"/>
    <property type="match status" value="1"/>
</dbReference>
<evidence type="ECO:0000256" key="5">
    <source>
        <dbReference type="ARBA" id="ARBA00022723"/>
    </source>
</evidence>
<feature type="compositionally biased region" description="Polar residues" evidence="10">
    <location>
        <begin position="55"/>
        <end position="64"/>
    </location>
</feature>
<dbReference type="Pfam" id="PF07732">
    <property type="entry name" value="Cu-oxidase_3"/>
    <property type="match status" value="1"/>
</dbReference>
<dbReference type="InterPro" id="IPR001117">
    <property type="entry name" value="Cu-oxidase_2nd"/>
</dbReference>
<dbReference type="GO" id="GO:0046274">
    <property type="term" value="P:lignin catabolic process"/>
    <property type="evidence" value="ECO:0007669"/>
    <property type="project" value="UniProtKB-KW"/>
</dbReference>
<evidence type="ECO:0000313" key="15">
    <source>
        <dbReference type="EMBL" id="KAH9822876.1"/>
    </source>
</evidence>
<evidence type="ECO:0000256" key="10">
    <source>
        <dbReference type="SAM" id="MobiDB-lite"/>
    </source>
</evidence>
<evidence type="ECO:0000256" key="11">
    <source>
        <dbReference type="SAM" id="SignalP"/>
    </source>
</evidence>
<keyword evidence="8" id="KW-0325">Glycoprotein</keyword>
<dbReference type="Gene3D" id="2.60.40.420">
    <property type="entry name" value="Cupredoxins - blue copper proteins"/>
    <property type="match status" value="3"/>
</dbReference>
<reference evidence="15 16" key="2">
    <citation type="journal article" date="2021" name="Curr. Genet.">
        <title>Genetic response to nitrogen starvation in the aggressive Eucalyptus foliar pathogen Teratosphaeria destructans.</title>
        <authorList>
            <person name="Havenga M."/>
            <person name="Wingfield B.D."/>
            <person name="Wingfield M.J."/>
            <person name="Dreyer L.L."/>
            <person name="Roets F."/>
            <person name="Aylward J."/>
        </authorList>
    </citation>
    <scope>NUCLEOTIDE SEQUENCE [LARGE SCALE GENOMIC DNA]</scope>
    <source>
        <strain evidence="15">CMW44962</strain>
    </source>
</reference>
<feature type="domain" description="Plastocyanin-like" evidence="12">
    <location>
        <begin position="277"/>
        <end position="419"/>
    </location>
</feature>
<keyword evidence="11" id="KW-0732">Signal</keyword>
<proteinExistence type="inferred from homology"/>
<dbReference type="Pfam" id="PF00394">
    <property type="entry name" value="Cu-oxidase"/>
    <property type="match status" value="1"/>
</dbReference>
<dbReference type="FunFam" id="2.60.40.420:FF:000021">
    <property type="entry name" value="Extracellular dihydrogeodin oxidase/laccase"/>
    <property type="match status" value="1"/>
</dbReference>
<dbReference type="InterPro" id="IPR008972">
    <property type="entry name" value="Cupredoxin"/>
</dbReference>
<dbReference type="GO" id="GO:0052716">
    <property type="term" value="F:hydroquinone:oxygen oxidoreductase activity"/>
    <property type="evidence" value="ECO:0007669"/>
    <property type="project" value="UniProtKB-EC"/>
</dbReference>
<feature type="domain" description="Plastocyanin-like" evidence="14">
    <location>
        <begin position="149"/>
        <end position="262"/>
    </location>
</feature>
<dbReference type="EC" id="1.10.3.2" evidence="4"/>
<evidence type="ECO:0000256" key="1">
    <source>
        <dbReference type="ARBA" id="ARBA00000349"/>
    </source>
</evidence>
<feature type="domain" description="Plastocyanin-like" evidence="13">
    <location>
        <begin position="501"/>
        <end position="616"/>
    </location>
</feature>
<dbReference type="GO" id="GO:0005507">
    <property type="term" value="F:copper ion binding"/>
    <property type="evidence" value="ECO:0007669"/>
    <property type="project" value="InterPro"/>
</dbReference>
<feature type="compositionally biased region" description="Gly residues" evidence="10">
    <location>
        <begin position="44"/>
        <end position="54"/>
    </location>
</feature>
<sequence length="653" mass="70794">MALPFVCALLAFAASGSARFINSLDQPGQSGGSYGWNHDEQGQPSGGYSNGGQGNHNLPQSSIPGLQGRPTASIDDSQGESTVASANFPQTATSFGASGTFTTYAPTATSTCTNSAANRQCWSGGYNIDSDTDITFPSTGVTRYYDWTITNGTAAPDGFERPVFLVNSQYPGPTLFADWGDTVSVTVHNQLQDNGTTVHWHGVRQFQQNPYDGVPGVTQCPIAPGESTTYTFLVTQHGTSWWHTHLSTQWGDGIWGSMIFYGPSVLNWDVDLGAMPINDWYHQTVWSLLPGVDHDLGPPPAASNALINGSMTSSYGGQYSVTTVSSGKRFLLRLINSGFDNSFMVSLDNHQMTVIENDFAAVQPFNTTWLFIGIGQRYNVIIDANQPIGNYWLRAINQEACGQFNDNANNVKSIFRYEGAPNSDPTTSASGSYTPGCGLGFEPKPYWNKTVPEPAALEELSIDFLPDSQYSVAGNVVSWSVNSSIMYADWGHPLAQYLSSGNTSYPGTDNVITLPNYGDWYYFVLQQAGSGQAYVPHPIHLHGHTFQILGSGTGAFPGKSALNFQDPNRRDVAMLPGAGWLAIAMQADNPGAWILHCHIGWHADQGFAMSFAEAPSQLSRDVQNPSAQDLCDKWNAYFPNNSYWHRAQDDSGV</sequence>
<reference evidence="15 16" key="1">
    <citation type="journal article" date="2018" name="IMA Fungus">
        <title>IMA Genome-F 10: Nine draft genome sequences of Claviceps purpurea s.lat., including C. arundinis, C. humidiphila, and C. cf. spartinae, pseudomolecules for the pitch canker pathogen Fusarium circinatum, draft genome of Davidsoniella eucalypti, Grosmannia galeiformis, Quambalaria eucalypti, and Teratosphaeria destructans.</title>
        <authorList>
            <person name="Wingfield B.D."/>
            <person name="Liu M."/>
            <person name="Nguyen H.D."/>
            <person name="Lane F.A."/>
            <person name="Morgan S.W."/>
            <person name="De Vos L."/>
            <person name="Wilken P.M."/>
            <person name="Duong T.A."/>
            <person name="Aylward J."/>
            <person name="Coetzee M.P."/>
            <person name="Dadej K."/>
            <person name="De Beer Z.W."/>
            <person name="Findlay W."/>
            <person name="Havenga M."/>
            <person name="Kolarik M."/>
            <person name="Menzies J.G."/>
            <person name="Naidoo K."/>
            <person name="Pochopski O."/>
            <person name="Shoukouhi P."/>
            <person name="Santana Q.C."/>
            <person name="Seifert K.A."/>
            <person name="Soal N."/>
            <person name="Steenkamp E.T."/>
            <person name="Tatham C.T."/>
            <person name="van der Nest M.A."/>
            <person name="Wingfield M.J."/>
        </authorList>
    </citation>
    <scope>NUCLEOTIDE SEQUENCE [LARGE SCALE GENOMIC DNA]</scope>
    <source>
        <strain evidence="15">CMW44962</strain>
    </source>
</reference>
<gene>
    <name evidence="15" type="ORF">Tdes44962_MAKER00704</name>
</gene>
<dbReference type="CDD" id="cd13901">
    <property type="entry name" value="CuRO_3_MaLCC_like"/>
    <property type="match status" value="1"/>
</dbReference>
<feature type="chain" id="PRO_5040997973" description="laccase" evidence="11">
    <location>
        <begin position="19"/>
        <end position="653"/>
    </location>
</feature>
<evidence type="ECO:0000256" key="3">
    <source>
        <dbReference type="ARBA" id="ARBA00010609"/>
    </source>
</evidence>
<evidence type="ECO:0000313" key="16">
    <source>
        <dbReference type="Proteomes" id="UP001138500"/>
    </source>
</evidence>
<dbReference type="SUPFAM" id="SSF49503">
    <property type="entry name" value="Cupredoxins"/>
    <property type="match status" value="3"/>
</dbReference>
<dbReference type="CDD" id="cd13854">
    <property type="entry name" value="CuRO_1_MaLCC_like"/>
    <property type="match status" value="1"/>
</dbReference>
<comment type="similarity">
    <text evidence="3">Belongs to the multicopper oxidase family.</text>
</comment>
<keyword evidence="9" id="KW-0439">Lignin degradation</keyword>
<keyword evidence="16" id="KW-1185">Reference proteome</keyword>
<name>A0A9W7SLR8_9PEZI</name>
<dbReference type="EMBL" id="RIBY02002200">
    <property type="protein sequence ID" value="KAH9822876.1"/>
    <property type="molecule type" value="Genomic_DNA"/>
</dbReference>
<feature type="compositionally biased region" description="Polar residues" evidence="10">
    <location>
        <begin position="74"/>
        <end position="83"/>
    </location>
</feature>
<dbReference type="PANTHER" id="PTHR11709">
    <property type="entry name" value="MULTI-COPPER OXIDASE"/>
    <property type="match status" value="1"/>
</dbReference>
<comment type="catalytic activity">
    <reaction evidence="1">
        <text>4 hydroquinone + O2 = 4 benzosemiquinone + 2 H2O</text>
        <dbReference type="Rhea" id="RHEA:11276"/>
        <dbReference type="ChEBI" id="CHEBI:15377"/>
        <dbReference type="ChEBI" id="CHEBI:15379"/>
        <dbReference type="ChEBI" id="CHEBI:17594"/>
        <dbReference type="ChEBI" id="CHEBI:17977"/>
        <dbReference type="EC" id="1.10.3.2"/>
    </reaction>
</comment>
<evidence type="ECO:0000256" key="2">
    <source>
        <dbReference type="ARBA" id="ARBA00001935"/>
    </source>
</evidence>
<organism evidence="15 16">
    <name type="scientific">Teratosphaeria destructans</name>
    <dbReference type="NCBI Taxonomy" id="418781"/>
    <lineage>
        <taxon>Eukaryota</taxon>
        <taxon>Fungi</taxon>
        <taxon>Dikarya</taxon>
        <taxon>Ascomycota</taxon>
        <taxon>Pezizomycotina</taxon>
        <taxon>Dothideomycetes</taxon>
        <taxon>Dothideomycetidae</taxon>
        <taxon>Mycosphaerellales</taxon>
        <taxon>Teratosphaeriaceae</taxon>
        <taxon>Teratosphaeria</taxon>
    </lineage>
</organism>
<dbReference type="Pfam" id="PF07731">
    <property type="entry name" value="Cu-oxidase_2"/>
    <property type="match status" value="1"/>
</dbReference>
<evidence type="ECO:0000256" key="9">
    <source>
        <dbReference type="ARBA" id="ARBA00023185"/>
    </source>
</evidence>
<dbReference type="FunFam" id="2.60.40.420:FF:000045">
    <property type="entry name" value="Laccase 2"/>
    <property type="match status" value="1"/>
</dbReference>
<evidence type="ECO:0000259" key="12">
    <source>
        <dbReference type="Pfam" id="PF00394"/>
    </source>
</evidence>
<comment type="cofactor">
    <cofactor evidence="2">
        <name>Cu cation</name>
        <dbReference type="ChEBI" id="CHEBI:23378"/>
    </cofactor>
</comment>
<feature type="region of interest" description="Disordered" evidence="10">
    <location>
        <begin position="30"/>
        <end position="83"/>
    </location>
</feature>
<evidence type="ECO:0000256" key="7">
    <source>
        <dbReference type="ARBA" id="ARBA00023008"/>
    </source>
</evidence>
<protein>
    <recommendedName>
        <fullName evidence="4">laccase</fullName>
        <ecNumber evidence="4">1.10.3.2</ecNumber>
    </recommendedName>
</protein>
<accession>A0A9W7SLR8</accession>
<dbReference type="OrthoDB" id="2121828at2759"/>
<keyword evidence="7" id="KW-0186">Copper</keyword>
<dbReference type="Proteomes" id="UP001138500">
    <property type="component" value="Unassembled WGS sequence"/>
</dbReference>
<evidence type="ECO:0000259" key="14">
    <source>
        <dbReference type="Pfam" id="PF07732"/>
    </source>
</evidence>
<comment type="caution">
    <text evidence="15">The sequence shown here is derived from an EMBL/GenBank/DDBJ whole genome shotgun (WGS) entry which is preliminary data.</text>
</comment>